<evidence type="ECO:0000313" key="2">
    <source>
        <dbReference type="Proteomes" id="UP000001396"/>
    </source>
</evidence>
<keyword evidence="2" id="KW-1185">Reference proteome</keyword>
<dbReference type="AlphaFoldDB" id="D3B4W5"/>
<dbReference type="Proteomes" id="UP000001396">
    <property type="component" value="Unassembled WGS sequence"/>
</dbReference>
<proteinExistence type="predicted"/>
<accession>D3B4W5</accession>
<dbReference type="InParanoid" id="D3B4W5"/>
<dbReference type="EMBL" id="ADBJ01000010">
    <property type="protein sequence ID" value="EFA84363.1"/>
    <property type="molecule type" value="Genomic_DNA"/>
</dbReference>
<gene>
    <name evidence="1" type="ORF">PPL_03441</name>
</gene>
<reference evidence="1 2" key="1">
    <citation type="journal article" date="2011" name="Genome Res.">
        <title>Phylogeny-wide analysis of social amoeba genomes highlights ancient origins for complex intercellular communication.</title>
        <authorList>
            <person name="Heidel A.J."/>
            <person name="Lawal H.M."/>
            <person name="Felder M."/>
            <person name="Schilde C."/>
            <person name="Helps N.R."/>
            <person name="Tunggal B."/>
            <person name="Rivero F."/>
            <person name="John U."/>
            <person name="Schleicher M."/>
            <person name="Eichinger L."/>
            <person name="Platzer M."/>
            <person name="Noegel A.A."/>
            <person name="Schaap P."/>
            <person name="Gloeckner G."/>
        </authorList>
    </citation>
    <scope>NUCLEOTIDE SEQUENCE [LARGE SCALE GENOMIC DNA]</scope>
    <source>
        <strain evidence="2">ATCC 26659 / Pp 5 / PN500</strain>
    </source>
</reference>
<name>D3B4W5_HETP5</name>
<evidence type="ECO:0000313" key="1">
    <source>
        <dbReference type="EMBL" id="EFA84363.1"/>
    </source>
</evidence>
<comment type="caution">
    <text evidence="1">The sequence shown here is derived from an EMBL/GenBank/DDBJ whole genome shotgun (WGS) entry which is preliminary data.</text>
</comment>
<dbReference type="RefSeq" id="XP_020436478.1">
    <property type="nucleotide sequence ID" value="XM_020574406.1"/>
</dbReference>
<sequence length="299" mass="34332">MMSSESDVVVSSLKENNNSSNNNNSISRIFPDIILIKIIRNAYFLSMYDSTSLEYDRSWCLSLRLINHMFIKIFKQLNNKLFFNEKLFSALDRNNHLNRINNSNNNSNSNSNSNSKSSNSNILNILFERIESLEFSYNAIGKRVGIDLIGDHLIMNSLTSLYNCSNIHLDRTTNDDDDEDYNVNDSEPQPMVTTPIASILTKSNNIVSIQTNSNLTIDVQSKLEDKVYDYLAFNNVENLVFMIVYKETFAYISKIIKHNTQSKSVKLILTDEIEEDSLDYLIDALQTLEESNTPKREEI</sequence>
<protein>
    <submittedName>
        <fullName evidence="1">Uncharacterized protein</fullName>
    </submittedName>
</protein>
<dbReference type="GeneID" id="31358962"/>
<organism evidence="1 2">
    <name type="scientific">Heterostelium pallidum (strain ATCC 26659 / Pp 5 / PN500)</name>
    <name type="common">Cellular slime mold</name>
    <name type="synonym">Polysphondylium pallidum</name>
    <dbReference type="NCBI Taxonomy" id="670386"/>
    <lineage>
        <taxon>Eukaryota</taxon>
        <taxon>Amoebozoa</taxon>
        <taxon>Evosea</taxon>
        <taxon>Eumycetozoa</taxon>
        <taxon>Dictyostelia</taxon>
        <taxon>Acytosteliales</taxon>
        <taxon>Acytosteliaceae</taxon>
        <taxon>Heterostelium</taxon>
    </lineage>
</organism>